<feature type="transmembrane region" description="Helical" evidence="2">
    <location>
        <begin position="87"/>
        <end position="109"/>
    </location>
</feature>
<dbReference type="PANTHER" id="PTHR46635">
    <property type="entry name" value="GLYCOSYL TRANSFERASE FAMILY 1 PROTEIN"/>
    <property type="match status" value="1"/>
</dbReference>
<evidence type="ECO:0000313" key="3">
    <source>
        <dbReference type="EMBL" id="KAA3453365.1"/>
    </source>
</evidence>
<keyword evidence="2" id="KW-1133">Transmembrane helix</keyword>
<proteinExistence type="predicted"/>
<sequence length="1188" mass="134918">MGRSSSPPGLDGDGNENGKNNAINNNSDTNNNNNDQGFYSIRDRFPFKRNPGHSRDRIKQYSLLERPLVRNRARFNRKGLLHFPFRGIYLFYFLIFFSVFAFAVASMVMQSSITAMLFRQGGERSWRRSIREGLRFGSSLKFMPAGISRLLAEGGGLDPMRSTDRIGFRGPRLALILGNMKKNSQSLMLVTVVKSLQRLGYVFKIYALDSGEARGMWENLSAQFSFFGPEQFGHIDWSMFEGVIADSLEAKEAISSLMQEPFDTVPLIWIVQEDTLAKRLPVYEEKGLQHLVLNWKTAFTRANVILFPDFTLPMLYSMLDTGNFHVIPGSPVDVWGAESYSKTHEKQQLRKDNGFSMDNMVVLVVGSSFFYDELSWDYAVALQTIGPLLQRYTRRNDAGGSFKFIFLSGNSTDGYNDALQHTALRLVCCLSIIFKSYVIPCAFVQQVASRLGLPQGSVRHYGLDGDTNGVILMADIVLYGSSQEEQGFPPLIIRAMTFGIPVITPDFPIIKKYVVDGEIEREKGKGLSICITFKVALILQVVDGAHCVIFPKHDPDALLRAFSLLISNGRLSKFAETVASSGRLLAKNILASECITGYASLLVNLLYFPSDVLLPGLVSELQQASWEWNLFRKEIEHSNFDTSVDSSVVYTVEEELTKHIIDTSKNRTELQDQDALTGQDLDLVTEIENFEDYERLEMEEINERTERHLGVWDEIYRNARKSEKLRFEANERDEGELERTGQPVCIYEIYSGAGAWPFLHHGSLYRGLSLSRSARRLTSDDVDAVGRLPLLNSTYYRDLLCEVGGMFSIANRVDSIHKRPWIGFQSWQAAGRKVSLSTKAEKVLEETIQRSKGDAMYFWAHLDADGGGEGSSGALTFWSMCDILNAGHCRLVLPNIVEGGSLCLLSFDVVYIEILSSTTSCFLPGTRQAQLDARLDSTVFCLSGQDQVQWVRRCSKVIGRDLLHACSIQSSTVVVFELGSQTAFENAFRKMYNLPLDMEALPPMPQDEGHWSSLHSWVMPTKSFLEFVMFSRMFVDSLDALQSNSSEANMCLLGSTYLEKKQCYCRVLELLVNVWAYHSGRRMVYVEPHTGLLEEQHPVEQRKEFVWARYFNFTLLKSMDEDLAEAADDADHPRKVWLWPLTGEVHWQGIYEREREERYRLKMDKKRKTKEKLLERMRNGYRQRPLGL</sequence>
<evidence type="ECO:0000256" key="1">
    <source>
        <dbReference type="SAM" id="MobiDB-lite"/>
    </source>
</evidence>
<evidence type="ECO:0000256" key="2">
    <source>
        <dbReference type="SAM" id="Phobius"/>
    </source>
</evidence>
<dbReference type="AlphaFoldDB" id="A0A5B6UHZ0"/>
<protein>
    <submittedName>
        <fullName evidence="3">Glycosyl transferase, family 1</fullName>
    </submittedName>
</protein>
<gene>
    <name evidence="3" type="ORF">EPI10_009410</name>
</gene>
<dbReference type="PANTHER" id="PTHR46635:SF2">
    <property type="entry name" value="GLYCOSYL TRANSFERASE FAMILY 1 DOMAIN-CONTAINING PROTEIN"/>
    <property type="match status" value="1"/>
</dbReference>
<feature type="region of interest" description="Disordered" evidence="1">
    <location>
        <begin position="1"/>
        <end position="35"/>
    </location>
</feature>
<keyword evidence="2" id="KW-0472">Membrane</keyword>
<accession>A0A5B6UHZ0</accession>
<dbReference type="Proteomes" id="UP000325315">
    <property type="component" value="Unassembled WGS sequence"/>
</dbReference>
<dbReference type="SUPFAM" id="SSF53756">
    <property type="entry name" value="UDP-Glycosyltransferase/glycogen phosphorylase"/>
    <property type="match status" value="1"/>
</dbReference>
<evidence type="ECO:0000313" key="4">
    <source>
        <dbReference type="Proteomes" id="UP000325315"/>
    </source>
</evidence>
<dbReference type="EMBL" id="SMMG02000013">
    <property type="protein sequence ID" value="KAA3453365.1"/>
    <property type="molecule type" value="Genomic_DNA"/>
</dbReference>
<keyword evidence="4" id="KW-1185">Reference proteome</keyword>
<feature type="compositionally biased region" description="Low complexity" evidence="1">
    <location>
        <begin position="17"/>
        <end position="34"/>
    </location>
</feature>
<keyword evidence="3" id="KW-0808">Transferase</keyword>
<dbReference type="Gene3D" id="3.40.50.2000">
    <property type="entry name" value="Glycogen Phosphorylase B"/>
    <property type="match status" value="1"/>
</dbReference>
<name>A0A5B6UHZ0_9ROSI</name>
<organism evidence="3 4">
    <name type="scientific">Gossypium australe</name>
    <dbReference type="NCBI Taxonomy" id="47621"/>
    <lineage>
        <taxon>Eukaryota</taxon>
        <taxon>Viridiplantae</taxon>
        <taxon>Streptophyta</taxon>
        <taxon>Embryophyta</taxon>
        <taxon>Tracheophyta</taxon>
        <taxon>Spermatophyta</taxon>
        <taxon>Magnoliopsida</taxon>
        <taxon>eudicotyledons</taxon>
        <taxon>Gunneridae</taxon>
        <taxon>Pentapetalae</taxon>
        <taxon>rosids</taxon>
        <taxon>malvids</taxon>
        <taxon>Malvales</taxon>
        <taxon>Malvaceae</taxon>
        <taxon>Malvoideae</taxon>
        <taxon>Gossypium</taxon>
    </lineage>
</organism>
<dbReference type="GO" id="GO:0016740">
    <property type="term" value="F:transferase activity"/>
    <property type="evidence" value="ECO:0007669"/>
    <property type="project" value="UniProtKB-KW"/>
</dbReference>
<reference evidence="3" key="1">
    <citation type="submission" date="2019-08" db="EMBL/GenBank/DDBJ databases">
        <authorList>
            <person name="Liu F."/>
        </authorList>
    </citation>
    <scope>NUCLEOTIDE SEQUENCE [LARGE SCALE GENOMIC DNA]</scope>
    <source>
        <strain evidence="3">PA1801</strain>
        <tissue evidence="3">Leaf</tissue>
    </source>
</reference>
<dbReference type="OrthoDB" id="1592604at2759"/>
<comment type="caution">
    <text evidence="3">The sequence shown here is derived from an EMBL/GenBank/DDBJ whole genome shotgun (WGS) entry which is preliminary data.</text>
</comment>
<keyword evidence="2" id="KW-0812">Transmembrane</keyword>